<dbReference type="KEGG" id="pmaw:MACH26_21080"/>
<protein>
    <submittedName>
        <fullName evidence="1">Uncharacterized protein</fullName>
    </submittedName>
</protein>
<sequence length="190" mass="20327">MAAVTIDGKALSASHQVHSIQITLNADDESLATVTINESSQATDSIHFPDSIQPHSDIEIALGYDTAATVFSGTLIALEARVASGLGTVVVLNAVNDADYPEANEVSVCFEYGESLLDFNGVTHFEGSSTEQSAFPCEVELTVQGQAHLLPGQKVALKNCSAWFDGNYQILAIRHTMENGNWLSQLVVCR</sequence>
<evidence type="ECO:0000313" key="2">
    <source>
        <dbReference type="Proteomes" id="UP001333710"/>
    </source>
</evidence>
<keyword evidence="2" id="KW-1185">Reference proteome</keyword>
<gene>
    <name evidence="1" type="ORF">MACH26_21080</name>
</gene>
<reference evidence="1" key="1">
    <citation type="submission" date="2023-01" db="EMBL/GenBank/DDBJ databases">
        <title>Complete genome sequence of Planctobacterium marinum strain Dej080120_11.</title>
        <authorList>
            <person name="Ueki S."/>
            <person name="Maruyama F."/>
        </authorList>
    </citation>
    <scope>NUCLEOTIDE SEQUENCE</scope>
    <source>
        <strain evidence="1">Dej080120_11</strain>
    </source>
</reference>
<dbReference type="AlphaFoldDB" id="A0AA48KRY1"/>
<evidence type="ECO:0000313" key="1">
    <source>
        <dbReference type="EMBL" id="BDX06587.1"/>
    </source>
</evidence>
<organism evidence="1 2">
    <name type="scientific">Planctobacterium marinum</name>
    <dbReference type="NCBI Taxonomy" id="1631968"/>
    <lineage>
        <taxon>Bacteria</taxon>
        <taxon>Pseudomonadati</taxon>
        <taxon>Pseudomonadota</taxon>
        <taxon>Gammaproteobacteria</taxon>
        <taxon>Alteromonadales</taxon>
        <taxon>Alteromonadaceae</taxon>
        <taxon>Planctobacterium</taxon>
    </lineage>
</organism>
<proteinExistence type="predicted"/>
<dbReference type="EMBL" id="AP027272">
    <property type="protein sequence ID" value="BDX06587.1"/>
    <property type="molecule type" value="Genomic_DNA"/>
</dbReference>
<name>A0AA48KRY1_9ALTE</name>
<accession>A0AA48KRY1</accession>
<dbReference type="Proteomes" id="UP001333710">
    <property type="component" value="Chromosome"/>
</dbReference>